<protein>
    <recommendedName>
        <fullName evidence="6">Succinate dehydrogenase assembly factor 3</fullName>
        <shortName evidence="6">SDH assembly factor 3</shortName>
        <shortName evidence="6">SDHAF3</shortName>
    </recommendedName>
</protein>
<keyword evidence="9" id="KW-1185">Reference proteome</keyword>
<evidence type="ECO:0000256" key="6">
    <source>
        <dbReference type="RuleBase" id="RU368039"/>
    </source>
</evidence>
<organism evidence="8 9">
    <name type="scientific">Stephanodiscus triporus</name>
    <dbReference type="NCBI Taxonomy" id="2934178"/>
    <lineage>
        <taxon>Eukaryota</taxon>
        <taxon>Sar</taxon>
        <taxon>Stramenopiles</taxon>
        <taxon>Ochrophyta</taxon>
        <taxon>Bacillariophyta</taxon>
        <taxon>Coscinodiscophyceae</taxon>
        <taxon>Thalassiosirophycidae</taxon>
        <taxon>Stephanodiscales</taxon>
        <taxon>Stephanodiscaceae</taxon>
        <taxon>Stephanodiscus</taxon>
    </lineage>
</organism>
<dbReference type="Pfam" id="PF13233">
    <property type="entry name" value="Complex1_LYR_2"/>
    <property type="match status" value="1"/>
</dbReference>
<dbReference type="EMBL" id="JALLAZ020000762">
    <property type="protein sequence ID" value="KAL3787748.1"/>
    <property type="molecule type" value="Genomic_DNA"/>
</dbReference>
<dbReference type="CDD" id="cd20270">
    <property type="entry name" value="Complex1_LYR_SDHAF3_LYRM10"/>
    <property type="match status" value="1"/>
</dbReference>
<sequence>MTGQTRTRALSLYKSILRAHDRYLPSQSMRQLGDAYVKSEFRLHKNAKPEQASMFFVEWEKYLEHIERTGRENSSINVGLVDHQPHQQQQHANQGQIAEQEHRQQRRRKAGGSLFFGRDVMNDVVFSKDQVGQLEKLREEAAKAAGEGG</sequence>
<evidence type="ECO:0000256" key="7">
    <source>
        <dbReference type="SAM" id="MobiDB-lite"/>
    </source>
</evidence>
<evidence type="ECO:0000313" key="9">
    <source>
        <dbReference type="Proteomes" id="UP001530315"/>
    </source>
</evidence>
<reference evidence="8 9" key="1">
    <citation type="submission" date="2024-10" db="EMBL/GenBank/DDBJ databases">
        <title>Updated reference genomes for cyclostephanoid diatoms.</title>
        <authorList>
            <person name="Roberts W.R."/>
            <person name="Alverson A.J."/>
        </authorList>
    </citation>
    <scope>NUCLEOTIDE SEQUENCE [LARGE SCALE GENOMIC DNA]</scope>
    <source>
        <strain evidence="8 9">AJA276-08</strain>
    </source>
</reference>
<evidence type="ECO:0000313" key="8">
    <source>
        <dbReference type="EMBL" id="KAL3787748.1"/>
    </source>
</evidence>
<name>A0ABD3PI21_9STRA</name>
<keyword evidence="3" id="KW-0809">Transit peptide</keyword>
<evidence type="ECO:0000256" key="3">
    <source>
        <dbReference type="ARBA" id="ARBA00022946"/>
    </source>
</evidence>
<dbReference type="Proteomes" id="UP001530315">
    <property type="component" value="Unassembled WGS sequence"/>
</dbReference>
<comment type="subcellular location">
    <subcellularLocation>
        <location evidence="1 6">Mitochondrion matrix</location>
    </subcellularLocation>
</comment>
<comment type="similarity">
    <text evidence="2 6">Belongs to the complex I LYR family. SDHAF3 subfamily.</text>
</comment>
<feature type="region of interest" description="Disordered" evidence="7">
    <location>
        <begin position="82"/>
        <end position="109"/>
    </location>
</feature>
<evidence type="ECO:0000256" key="2">
    <source>
        <dbReference type="ARBA" id="ARBA00006020"/>
    </source>
</evidence>
<evidence type="ECO:0000256" key="5">
    <source>
        <dbReference type="ARBA" id="ARBA00023186"/>
    </source>
</evidence>
<dbReference type="GO" id="GO:0034553">
    <property type="term" value="P:mitochondrial respiratory chain complex II assembly"/>
    <property type="evidence" value="ECO:0007669"/>
    <property type="project" value="UniProtKB-UniRule"/>
</dbReference>
<keyword evidence="4 6" id="KW-0496">Mitochondrion</keyword>
<feature type="compositionally biased region" description="Low complexity" evidence="7">
    <location>
        <begin position="86"/>
        <end position="96"/>
    </location>
</feature>
<gene>
    <name evidence="8" type="ORF">ACHAW5_002216</name>
</gene>
<dbReference type="PANTHER" id="PTHR13137:SF6">
    <property type="entry name" value="SUCCINATE DEHYDROGENASE ASSEMBLY FACTOR 3, MITOCHONDRIAL"/>
    <property type="match status" value="1"/>
</dbReference>
<accession>A0ABD3PI21</accession>
<dbReference type="InterPro" id="IPR008381">
    <property type="entry name" value="SDHAF3/Sdh7"/>
</dbReference>
<proteinExistence type="inferred from homology"/>
<dbReference type="PANTHER" id="PTHR13137">
    <property type="entry name" value="DC11 ACN9 HOMOLOG"/>
    <property type="match status" value="1"/>
</dbReference>
<evidence type="ECO:0000256" key="1">
    <source>
        <dbReference type="ARBA" id="ARBA00004305"/>
    </source>
</evidence>
<keyword evidence="5 6" id="KW-0143">Chaperone</keyword>
<comment type="caution">
    <text evidence="8">The sequence shown here is derived from an EMBL/GenBank/DDBJ whole genome shotgun (WGS) entry which is preliminary data.</text>
</comment>
<dbReference type="AlphaFoldDB" id="A0ABD3PI21"/>
<comment type="function">
    <text evidence="6">Plays an essential role in the assembly of succinate dehydrogenase (SDH), an enzyme complex (also referred to as respiratory complex II) that is a component of both the tricarboxylic acid (TCA) cycle and the mitochondrial electron transport chain, and which couples the oxidation of succinate to fumarate with the reduction of ubiquinone (coenzyme Q) to ubiquinol. Promotes maturation of the iron-sulfur protein subunit of the SDH catalytic dimer, protecting it from the deleterious effects of oxidants. May act together with SDHAF1.</text>
</comment>
<evidence type="ECO:0000256" key="4">
    <source>
        <dbReference type="ARBA" id="ARBA00023128"/>
    </source>
</evidence>
<comment type="subunit">
    <text evidence="6">Interacts with the iron-sulfur protein subunit within the SDH catalytic dimer.</text>
</comment>
<dbReference type="GO" id="GO:0005759">
    <property type="term" value="C:mitochondrial matrix"/>
    <property type="evidence" value="ECO:0007669"/>
    <property type="project" value="UniProtKB-SubCell"/>
</dbReference>